<dbReference type="PROSITE" id="PS51480">
    <property type="entry name" value="DHAL"/>
    <property type="match status" value="1"/>
</dbReference>
<dbReference type="InterPro" id="IPR004007">
    <property type="entry name" value="DhaL_dom"/>
</dbReference>
<dbReference type="Gene3D" id="1.25.40.340">
    <property type="match status" value="1"/>
</dbReference>
<dbReference type="RefSeq" id="WP_156322125.1">
    <property type="nucleotide sequence ID" value="NZ_JRXF01000017.1"/>
</dbReference>
<dbReference type="EMBL" id="JRXF01000017">
    <property type="protein sequence ID" value="KOC93050.1"/>
    <property type="molecule type" value="Genomic_DNA"/>
</dbReference>
<name>A0A0L7TCF0_9GAMM</name>
<comment type="caution">
    <text evidence="2">The sequence shown here is derived from an EMBL/GenBank/DDBJ whole genome shotgun (WGS) entry which is preliminary data.</text>
</comment>
<dbReference type="InterPro" id="IPR036117">
    <property type="entry name" value="DhaL_dom_sf"/>
</dbReference>
<protein>
    <recommendedName>
        <fullName evidence="1">DhaL domain-containing protein</fullName>
    </recommendedName>
</protein>
<dbReference type="Pfam" id="PF02734">
    <property type="entry name" value="Dak2"/>
    <property type="match status" value="1"/>
</dbReference>
<sequence length="60" mass="6011">AAGKDLAAVASAARAGADSTAEMKVAKAGRSSYLNQDSLNGVKDPGAYAVERVFAALQQA</sequence>
<gene>
    <name evidence="2" type="ORF">NG43_11725</name>
</gene>
<dbReference type="GO" id="GO:0006071">
    <property type="term" value="P:glycerol metabolic process"/>
    <property type="evidence" value="ECO:0007669"/>
    <property type="project" value="InterPro"/>
</dbReference>
<feature type="domain" description="DhaL" evidence="1">
    <location>
        <begin position="1"/>
        <end position="59"/>
    </location>
</feature>
<evidence type="ECO:0000313" key="3">
    <source>
        <dbReference type="Proteomes" id="UP000036851"/>
    </source>
</evidence>
<evidence type="ECO:0000259" key="1">
    <source>
        <dbReference type="PROSITE" id="PS51480"/>
    </source>
</evidence>
<dbReference type="Proteomes" id="UP000036851">
    <property type="component" value="Unassembled WGS sequence"/>
</dbReference>
<proteinExistence type="predicted"/>
<dbReference type="PATRIC" id="fig|1560201.4.peg.2546"/>
<dbReference type="OrthoDB" id="9932237at2"/>
<evidence type="ECO:0000313" key="2">
    <source>
        <dbReference type="EMBL" id="KOC93050.1"/>
    </source>
</evidence>
<dbReference type="GO" id="GO:0004371">
    <property type="term" value="F:glycerone kinase activity"/>
    <property type="evidence" value="ECO:0007669"/>
    <property type="project" value="InterPro"/>
</dbReference>
<dbReference type="AlphaFoldDB" id="A0A0L7TCF0"/>
<accession>A0A0L7TCF0</accession>
<dbReference type="SUPFAM" id="SSF101473">
    <property type="entry name" value="DhaL-like"/>
    <property type="match status" value="1"/>
</dbReference>
<organism evidence="2 3">
    <name type="scientific">Winslowiella iniecta</name>
    <dbReference type="NCBI Taxonomy" id="1560201"/>
    <lineage>
        <taxon>Bacteria</taxon>
        <taxon>Pseudomonadati</taxon>
        <taxon>Pseudomonadota</taxon>
        <taxon>Gammaproteobacteria</taxon>
        <taxon>Enterobacterales</taxon>
        <taxon>Erwiniaceae</taxon>
        <taxon>Winslowiella</taxon>
    </lineage>
</organism>
<reference evidence="2 3" key="1">
    <citation type="journal article" date="2015" name="Int. J. Syst. Evol. Microbiol.">
        <title>Erwinia iniecta sp. nov., isolated from Russian wheat aphids (Diuraphis noxia).</title>
        <authorList>
            <person name="Campillo T."/>
            <person name="Luna E."/>
            <person name="Portier P."/>
            <person name="Fischer-Le Saux M."/>
            <person name="Lapitan N."/>
            <person name="Tisserat N.A."/>
            <person name="Leach J.E."/>
        </authorList>
    </citation>
    <scope>NUCLEOTIDE SEQUENCE [LARGE SCALE GENOMIC DNA]</scope>
    <source>
        <strain evidence="2 3">B149</strain>
    </source>
</reference>
<feature type="non-terminal residue" evidence="2">
    <location>
        <position position="1"/>
    </location>
</feature>